<dbReference type="PRINTS" id="PR00474">
    <property type="entry name" value="GLU5KINASE"/>
</dbReference>
<proteinExistence type="inferred from homology"/>
<dbReference type="GO" id="GO:0004349">
    <property type="term" value="F:glutamate 5-kinase activity"/>
    <property type="evidence" value="ECO:0007669"/>
    <property type="project" value="UniProtKB-UniRule"/>
</dbReference>
<feature type="domain" description="Aspartate/glutamate/uridylate kinase" evidence="17">
    <location>
        <begin position="13"/>
        <end position="261"/>
    </location>
</feature>
<dbReference type="InterPro" id="IPR000965">
    <property type="entry name" value="GPR_dom"/>
</dbReference>
<dbReference type="InterPro" id="IPR005766">
    <property type="entry name" value="P5_carboxy_syn"/>
</dbReference>
<evidence type="ECO:0000256" key="7">
    <source>
        <dbReference type="ARBA" id="ARBA00022679"/>
    </source>
</evidence>
<evidence type="ECO:0000256" key="9">
    <source>
        <dbReference type="ARBA" id="ARBA00022777"/>
    </source>
</evidence>
<evidence type="ECO:0000256" key="6">
    <source>
        <dbReference type="ARBA" id="ARBA00022650"/>
    </source>
</evidence>
<dbReference type="InterPro" id="IPR036393">
    <property type="entry name" value="AceGlu_kinase-like_sf"/>
</dbReference>
<dbReference type="SUPFAM" id="SSF53633">
    <property type="entry name" value="Carbamate kinase-like"/>
    <property type="match status" value="1"/>
</dbReference>
<comment type="similarity">
    <text evidence="4 16">In the N-terminal section; belongs to the glutamate 5-kinase family.</text>
</comment>
<gene>
    <name evidence="18" type="ORF">Syun_015837</name>
</gene>
<evidence type="ECO:0000313" key="18">
    <source>
        <dbReference type="EMBL" id="KAK9127040.1"/>
    </source>
</evidence>
<dbReference type="NCBIfam" id="TIGR00407">
    <property type="entry name" value="proA"/>
    <property type="match status" value="1"/>
</dbReference>
<dbReference type="Proteomes" id="UP001420932">
    <property type="component" value="Unassembled WGS sequence"/>
</dbReference>
<dbReference type="Pfam" id="PF00696">
    <property type="entry name" value="AA_kinase"/>
    <property type="match status" value="1"/>
</dbReference>
<evidence type="ECO:0000256" key="1">
    <source>
        <dbReference type="ARBA" id="ARBA00004985"/>
    </source>
</evidence>
<dbReference type="InterPro" id="IPR016163">
    <property type="entry name" value="Ald_DH_C"/>
</dbReference>
<dbReference type="HAMAP" id="MF_00412">
    <property type="entry name" value="ProA"/>
    <property type="match status" value="1"/>
</dbReference>
<dbReference type="GO" id="GO:0004350">
    <property type="term" value="F:glutamate-5-semialdehyde dehydrogenase activity"/>
    <property type="evidence" value="ECO:0007669"/>
    <property type="project" value="UniProtKB-UniRule"/>
</dbReference>
<evidence type="ECO:0000256" key="10">
    <source>
        <dbReference type="ARBA" id="ARBA00022840"/>
    </source>
</evidence>
<dbReference type="FunFam" id="3.40.1160.10:FF:000013">
    <property type="entry name" value="Delta-1-pyrroline-5-carboxylate synthase"/>
    <property type="match status" value="1"/>
</dbReference>
<keyword evidence="12 16" id="KW-0560">Oxidoreductase</keyword>
<sequence length="824" mass="89777">MDANSRGFVKDVKRVVVKVGTAVVSRPDGRLALGRLGALCEQLKELNSRGLEVILVTSGAVGVGRQRLRYRKLIHSSFADLQKPQTELDGKACAAVGQNGLMALYDALFTQLDVTSSQLLVTDNDFRDSNFRKQLSETVKSLLDLKVIPIFNENDAISTRSAPYELVRDSSGIFWDNDSLAALLALELKADLLILLSDVEGLYSGPPSDPQSKLIDTYIKEKHQGEITFGGKSRVGRGGMTAKVKAAINAAYAGIPVVITSGYATDNIIKVLEGERIGTLFHQDAHLWTPVKDVAARDMAVAARECSRRLQALSSQYRRNILLAIADALEENKNSITVENEADVAAAEQAGYAKSLISRFFQVPMALVEPLEKMLFLFQRSLRIRMISLFLGAKTMPKLFSIYISSLAKSIRVLADMEDPIGHVLKRTELADGLVLEKTSSPLGVLLIVFESRPDALVQIASLAVRSGNGLLLKGGKEARRSNIILHKVITSAIPDSVGEKLIGLVTSREEIPDLLKVHDETEASGKFVPMLDDVIDLVIPRGSNKLVSEIKESTKIPVLGHADGICHVFVDKSANIPMAKRIVLDAKIDYPAACNAMETLLVHEDLYKTGQLNVLISELHDAGVTIYGGPRASSICNIPEAVSFHHEYNSMACTVELVDDVHAAIDHINRYGRHKTYICLHHSAHTDCIISEDQAVSETFLRQVDSAAVFHNASTRFCDGARFGLGAEVGISTSRIHARGPVGVEGLLTTRCGSSMLSPCMSTPVVHLSYKLFQLHRGLSVELHVQIQVLLLSAGHLILRGSGQVVDGDKVVVYTHKNLELES</sequence>
<comment type="function">
    <text evidence="16">P5CS plays a key role in proline biosynthesis, leading to osmoregulation in plants.</text>
</comment>
<evidence type="ECO:0000256" key="8">
    <source>
        <dbReference type="ARBA" id="ARBA00022741"/>
    </source>
</evidence>
<evidence type="ECO:0000256" key="11">
    <source>
        <dbReference type="ARBA" id="ARBA00022857"/>
    </source>
</evidence>
<dbReference type="NCBIfam" id="NF001221">
    <property type="entry name" value="PRK00197.1"/>
    <property type="match status" value="1"/>
</dbReference>
<dbReference type="InterPro" id="IPR016161">
    <property type="entry name" value="Ald_DH/histidinol_DH"/>
</dbReference>
<dbReference type="SUPFAM" id="SSF53720">
    <property type="entry name" value="ALDH-like"/>
    <property type="match status" value="1"/>
</dbReference>
<dbReference type="PIRSF" id="PIRSF036429">
    <property type="entry name" value="P5C_syn"/>
    <property type="match status" value="1"/>
</dbReference>
<evidence type="ECO:0000256" key="4">
    <source>
        <dbReference type="ARBA" id="ARBA00009302"/>
    </source>
</evidence>
<dbReference type="InterPro" id="IPR005715">
    <property type="entry name" value="Glu_5kinase/COase_Synthase"/>
</dbReference>
<dbReference type="HAMAP" id="MF_00456">
    <property type="entry name" value="ProB"/>
    <property type="match status" value="1"/>
</dbReference>
<reference evidence="18 19" key="1">
    <citation type="submission" date="2024-01" db="EMBL/GenBank/DDBJ databases">
        <title>Genome assemblies of Stephania.</title>
        <authorList>
            <person name="Yang L."/>
        </authorList>
    </citation>
    <scope>NUCLEOTIDE SEQUENCE [LARGE SCALE GENOMIC DNA]</scope>
    <source>
        <strain evidence="18">YNDBR</strain>
        <tissue evidence="18">Leaf</tissue>
    </source>
</reference>
<keyword evidence="10 16" id="KW-0067">ATP-binding</keyword>
<comment type="pathway">
    <text evidence="1 16">Amino-acid biosynthesis; L-proline biosynthesis; L-glutamate 5-semialdehyde from L-glutamate: step 2/2.</text>
</comment>
<dbReference type="EMBL" id="JBBNAF010000007">
    <property type="protein sequence ID" value="KAK9127040.1"/>
    <property type="molecule type" value="Genomic_DNA"/>
</dbReference>
<keyword evidence="8 16" id="KW-0547">Nucleotide-binding</keyword>
<dbReference type="Gene3D" id="3.40.605.10">
    <property type="entry name" value="Aldehyde Dehydrogenase, Chain A, domain 1"/>
    <property type="match status" value="2"/>
</dbReference>
<evidence type="ECO:0000256" key="2">
    <source>
        <dbReference type="ARBA" id="ARBA00005185"/>
    </source>
</evidence>
<dbReference type="GO" id="GO:0008652">
    <property type="term" value="P:amino acid biosynthetic process"/>
    <property type="evidence" value="ECO:0007669"/>
    <property type="project" value="UniProtKB-KW"/>
</dbReference>
<evidence type="ECO:0000256" key="15">
    <source>
        <dbReference type="ARBA" id="ARBA00049141"/>
    </source>
</evidence>
<dbReference type="PROSITE" id="PS00902">
    <property type="entry name" value="GLUTAMATE_5_KINASE"/>
    <property type="match status" value="1"/>
</dbReference>
<evidence type="ECO:0000256" key="16">
    <source>
        <dbReference type="PIRNR" id="PIRNR036429"/>
    </source>
</evidence>
<evidence type="ECO:0000256" key="14">
    <source>
        <dbReference type="ARBA" id="ARBA00049024"/>
    </source>
</evidence>
<dbReference type="InterPro" id="IPR001057">
    <property type="entry name" value="Glu/AcGlu_kinase"/>
</dbReference>
<keyword evidence="6 16" id="KW-0641">Proline biosynthesis</keyword>
<keyword evidence="13" id="KW-0511">Multifunctional enzyme</keyword>
<dbReference type="GO" id="GO:0005737">
    <property type="term" value="C:cytoplasm"/>
    <property type="evidence" value="ECO:0007669"/>
    <property type="project" value="UniProtKB-UniRule"/>
</dbReference>
<keyword evidence="9 16" id="KW-0418">Kinase</keyword>
<dbReference type="CDD" id="cd07079">
    <property type="entry name" value="ALDH_F18-19_ProA-GPR"/>
    <property type="match status" value="1"/>
</dbReference>
<dbReference type="EC" id="1.2.1.41" evidence="16"/>
<keyword evidence="11 16" id="KW-0521">NADP</keyword>
<name>A0AAP0J4T2_9MAGN</name>
<dbReference type="Gene3D" id="3.40.309.10">
    <property type="entry name" value="Aldehyde Dehydrogenase, Chain A, domain 2"/>
    <property type="match status" value="1"/>
</dbReference>
<dbReference type="NCBIfam" id="TIGR01027">
    <property type="entry name" value="proB"/>
    <property type="match status" value="1"/>
</dbReference>
<dbReference type="Gene3D" id="3.40.1160.10">
    <property type="entry name" value="Acetylglutamate kinase-like"/>
    <property type="match status" value="1"/>
</dbReference>
<dbReference type="AlphaFoldDB" id="A0AAP0J4T2"/>
<evidence type="ECO:0000256" key="13">
    <source>
        <dbReference type="ARBA" id="ARBA00023268"/>
    </source>
</evidence>
<evidence type="ECO:0000256" key="3">
    <source>
        <dbReference type="ARBA" id="ARBA00006300"/>
    </source>
</evidence>
<comment type="catalytic activity">
    <reaction evidence="14 16">
        <text>L-glutamate 5-semialdehyde + phosphate + NADP(+) = L-glutamyl 5-phosphate + NADPH + H(+)</text>
        <dbReference type="Rhea" id="RHEA:19541"/>
        <dbReference type="ChEBI" id="CHEBI:15378"/>
        <dbReference type="ChEBI" id="CHEBI:43474"/>
        <dbReference type="ChEBI" id="CHEBI:57783"/>
        <dbReference type="ChEBI" id="CHEBI:58066"/>
        <dbReference type="ChEBI" id="CHEBI:58274"/>
        <dbReference type="ChEBI" id="CHEBI:58349"/>
        <dbReference type="EC" id="1.2.1.41"/>
    </reaction>
</comment>
<dbReference type="InterPro" id="IPR016162">
    <property type="entry name" value="Ald_DH_N"/>
</dbReference>
<dbReference type="PANTHER" id="PTHR11063:SF8">
    <property type="entry name" value="DELTA-1-PYRROLINE-5-CARBOXYLATE SYNTHASE"/>
    <property type="match status" value="1"/>
</dbReference>
<comment type="caution">
    <text evidence="18">The sequence shown here is derived from an EMBL/GenBank/DDBJ whole genome shotgun (WGS) entry which is preliminary data.</text>
</comment>
<dbReference type="InterPro" id="IPR019797">
    <property type="entry name" value="Glutamate_5-kinase_CS"/>
</dbReference>
<evidence type="ECO:0000313" key="19">
    <source>
        <dbReference type="Proteomes" id="UP001420932"/>
    </source>
</evidence>
<dbReference type="PANTHER" id="PTHR11063">
    <property type="entry name" value="GLUTAMATE SEMIALDEHYDE DEHYDROGENASE"/>
    <property type="match status" value="1"/>
</dbReference>
<evidence type="ECO:0000259" key="17">
    <source>
        <dbReference type="Pfam" id="PF00696"/>
    </source>
</evidence>
<dbReference type="FunFam" id="3.40.309.10:FF:000015">
    <property type="entry name" value="Delta-1-pyrroline-5-carboxylate synthase"/>
    <property type="match status" value="1"/>
</dbReference>
<comment type="catalytic activity">
    <reaction evidence="15 16">
        <text>L-glutamate + ATP = L-glutamyl 5-phosphate + ADP</text>
        <dbReference type="Rhea" id="RHEA:14877"/>
        <dbReference type="ChEBI" id="CHEBI:29985"/>
        <dbReference type="ChEBI" id="CHEBI:30616"/>
        <dbReference type="ChEBI" id="CHEBI:58274"/>
        <dbReference type="ChEBI" id="CHEBI:456216"/>
        <dbReference type="EC" id="2.7.2.11"/>
    </reaction>
</comment>
<keyword evidence="5 16" id="KW-0028">Amino-acid biosynthesis</keyword>
<comment type="pathway">
    <text evidence="2 16">Amino-acid biosynthesis; L-proline biosynthesis; L-glutamate 5-semialdehyde from L-glutamate: step 1/2.</text>
</comment>
<evidence type="ECO:0000256" key="12">
    <source>
        <dbReference type="ARBA" id="ARBA00023002"/>
    </source>
</evidence>
<keyword evidence="7 16" id="KW-0808">Transferase</keyword>
<dbReference type="GO" id="GO:0005524">
    <property type="term" value="F:ATP binding"/>
    <property type="evidence" value="ECO:0007669"/>
    <property type="project" value="UniProtKB-UniRule"/>
</dbReference>
<organism evidence="18 19">
    <name type="scientific">Stephania yunnanensis</name>
    <dbReference type="NCBI Taxonomy" id="152371"/>
    <lineage>
        <taxon>Eukaryota</taxon>
        <taxon>Viridiplantae</taxon>
        <taxon>Streptophyta</taxon>
        <taxon>Embryophyta</taxon>
        <taxon>Tracheophyta</taxon>
        <taxon>Spermatophyta</taxon>
        <taxon>Magnoliopsida</taxon>
        <taxon>Ranunculales</taxon>
        <taxon>Menispermaceae</taxon>
        <taxon>Menispermoideae</taxon>
        <taxon>Cissampelideae</taxon>
        <taxon>Stephania</taxon>
    </lineage>
</organism>
<comment type="similarity">
    <text evidence="3 16">In the C-terminal section; belongs to the gamma-glutamyl phosphate reductase family.</text>
</comment>
<protein>
    <recommendedName>
        <fullName evidence="16">Delta-1-pyrroline-5-carboxylate synthase</fullName>
    </recommendedName>
    <domain>
        <recommendedName>
            <fullName evidence="16">Glutamate 5-kinase</fullName>
            <shortName evidence="16">GK</shortName>
            <ecNumber evidence="16">2.7.2.11</ecNumber>
        </recommendedName>
        <alternativeName>
            <fullName evidence="16">Gamma-glutamyl kinase</fullName>
        </alternativeName>
    </domain>
    <domain>
        <recommendedName>
            <fullName evidence="16">Gamma-glutamyl phosphate reductase</fullName>
            <shortName evidence="16">GPR</shortName>
            <ecNumber evidence="16">1.2.1.41</ecNumber>
        </recommendedName>
        <alternativeName>
            <fullName evidence="16">Glutamate-5-semialdehyde dehydrogenase</fullName>
        </alternativeName>
        <alternativeName>
            <fullName evidence="16">Glutamyl-gamma-semialdehyde dehydrogenase</fullName>
        </alternativeName>
    </domain>
</protein>
<keyword evidence="19" id="KW-1185">Reference proteome</keyword>
<dbReference type="InterPro" id="IPR001048">
    <property type="entry name" value="Asp/Glu/Uridylate_kinase"/>
</dbReference>
<evidence type="ECO:0000256" key="5">
    <source>
        <dbReference type="ARBA" id="ARBA00022605"/>
    </source>
</evidence>
<dbReference type="EC" id="2.7.2.11" evidence="16"/>
<accession>A0AAP0J4T2</accession>